<feature type="domain" description="FAD-binding FR-type" evidence="3">
    <location>
        <begin position="232"/>
        <end position="336"/>
    </location>
</feature>
<dbReference type="SUPFAM" id="SSF54292">
    <property type="entry name" value="2Fe-2S ferredoxin-like"/>
    <property type="match status" value="1"/>
</dbReference>
<dbReference type="Pfam" id="PF00111">
    <property type="entry name" value="Fer2"/>
    <property type="match status" value="1"/>
</dbReference>
<evidence type="ECO:0000259" key="3">
    <source>
        <dbReference type="PROSITE" id="PS51384"/>
    </source>
</evidence>
<feature type="domain" description="MOSC" evidence="2">
    <location>
        <begin position="34"/>
        <end position="169"/>
    </location>
</feature>
<evidence type="ECO:0000259" key="1">
    <source>
        <dbReference type="PROSITE" id="PS51085"/>
    </source>
</evidence>
<dbReference type="InterPro" id="IPR036010">
    <property type="entry name" value="2Fe-2S_ferredoxin-like_sf"/>
</dbReference>
<comment type="caution">
    <text evidence="4">The sequence shown here is derived from an EMBL/GenBank/DDBJ whole genome shotgun (WGS) entry which is preliminary data.</text>
</comment>
<dbReference type="SUPFAM" id="SSF52343">
    <property type="entry name" value="Ferredoxin reductase-like, C-terminal NADP-linked domain"/>
    <property type="match status" value="1"/>
</dbReference>
<dbReference type="PROSITE" id="PS00197">
    <property type="entry name" value="2FE2S_FER_1"/>
    <property type="match status" value="1"/>
</dbReference>
<dbReference type="CDD" id="cd00207">
    <property type="entry name" value="fer2"/>
    <property type="match status" value="1"/>
</dbReference>
<dbReference type="InterPro" id="IPR017938">
    <property type="entry name" value="Riboflavin_synthase-like_b-brl"/>
</dbReference>
<dbReference type="Proteomes" id="UP001385892">
    <property type="component" value="Unassembled WGS sequence"/>
</dbReference>
<dbReference type="PRINTS" id="PR00410">
    <property type="entry name" value="PHEHYDRXLASE"/>
</dbReference>
<dbReference type="InterPro" id="IPR006058">
    <property type="entry name" value="2Fe2S_fd_BS"/>
</dbReference>
<dbReference type="Gene3D" id="3.40.50.80">
    <property type="entry name" value="Nucleotide-binding domain of ferredoxin-NADP reductase (FNR) module"/>
    <property type="match status" value="1"/>
</dbReference>
<reference evidence="4 5" key="1">
    <citation type="submission" date="2024-03" db="EMBL/GenBank/DDBJ databases">
        <title>Novel species of the genus Variovorax.</title>
        <authorList>
            <person name="Liu Q."/>
            <person name="Xin Y.-H."/>
        </authorList>
    </citation>
    <scope>NUCLEOTIDE SEQUENCE [LARGE SCALE GENOMIC DNA]</scope>
    <source>
        <strain evidence="4 5">KACC 18900</strain>
    </source>
</reference>
<dbReference type="InterPro" id="IPR052353">
    <property type="entry name" value="Benzoxazolinone_Detox_Enz"/>
</dbReference>
<evidence type="ECO:0000259" key="2">
    <source>
        <dbReference type="PROSITE" id="PS51340"/>
    </source>
</evidence>
<organism evidence="4 5">
    <name type="scientific">Variovorax rhizosphaerae</name>
    <dbReference type="NCBI Taxonomy" id="1836200"/>
    <lineage>
        <taxon>Bacteria</taxon>
        <taxon>Pseudomonadati</taxon>
        <taxon>Pseudomonadota</taxon>
        <taxon>Betaproteobacteria</taxon>
        <taxon>Burkholderiales</taxon>
        <taxon>Comamonadaceae</taxon>
        <taxon>Variovorax</taxon>
    </lineage>
</organism>
<dbReference type="Gene3D" id="2.40.30.10">
    <property type="entry name" value="Translation factors"/>
    <property type="match status" value="1"/>
</dbReference>
<dbReference type="Pfam" id="PF03473">
    <property type="entry name" value="MOSC"/>
    <property type="match status" value="1"/>
</dbReference>
<dbReference type="CDD" id="cd06184">
    <property type="entry name" value="flavohem_like_fad_nad_binding"/>
    <property type="match status" value="1"/>
</dbReference>
<evidence type="ECO:0000313" key="4">
    <source>
        <dbReference type="EMBL" id="MEJ8850067.1"/>
    </source>
</evidence>
<name>A0ABU8WR89_9BURK</name>
<dbReference type="InterPro" id="IPR008333">
    <property type="entry name" value="Cbr1-like_FAD-bd_dom"/>
</dbReference>
<dbReference type="InterPro" id="IPR005302">
    <property type="entry name" value="MoCF_Sase_C"/>
</dbReference>
<keyword evidence="5" id="KW-1185">Reference proteome</keyword>
<dbReference type="InterPro" id="IPR011037">
    <property type="entry name" value="Pyrv_Knase-like_insert_dom_sf"/>
</dbReference>
<dbReference type="SUPFAM" id="SSF50800">
    <property type="entry name" value="PK beta-barrel domain-like"/>
    <property type="match status" value="1"/>
</dbReference>
<sequence>MTSTPKRRGSVIAVSASLPQWHDINGVLIYTSIVKVASPVPLHFGLSGPDGNGLALHSESTYAFAAEHYNYWADSFEVDRASWAPCQWGENLMIAGLHEDELKVGDLLHFSGGAVLEVTGARTPCHKLSWRLGLPGSVLKKLTRKGWLGWYMRVIESGCIGPGDVAEVNTAFPDNLSVGELGRLLDRGTSGEVIDLRRAAEMPKLSYQNKEQLLHTIDHVEDMQRERIGRWPGWREFRVTRRSEEAAGVVSLELVPKDGGAVAPFRAGQHVTVQLPGKDGQPIQRCWSLSDFSEVSETYRLTVKRVIDGLGSDAFHRLEAGSELRLKPPAGQFKIERSGLRPIVLISSGIGITPMLAILKSHFSGFAPTPVTWLHSTQSSKTHVFKRELDDFLNKKIGVRQQVHYTQALPGDVQGRDFHRAGRISKDDLRELVERPSRYLLAGKEIELSGRTQDFYVCGTAEFQSEIAEALKSLGVPAHLIRSESFDAAQAQGSEVVPSNFEVIYALSGIQAKWGIGPANLLDHAEACGVDTEFGCRNGSCGACSAYLEKGEVGYVHAPTAEVSDGRVLLCCSIPKTAAVTLRL</sequence>
<dbReference type="SUPFAM" id="SSF63380">
    <property type="entry name" value="Riboflavin synthase domain-like"/>
    <property type="match status" value="1"/>
</dbReference>
<dbReference type="PROSITE" id="PS51384">
    <property type="entry name" value="FAD_FR"/>
    <property type="match status" value="1"/>
</dbReference>
<dbReference type="Gene3D" id="3.10.20.30">
    <property type="match status" value="1"/>
</dbReference>
<dbReference type="InterPro" id="IPR012675">
    <property type="entry name" value="Beta-grasp_dom_sf"/>
</dbReference>
<dbReference type="Gene3D" id="2.40.33.20">
    <property type="entry name" value="PK beta-barrel domain-like"/>
    <property type="match status" value="1"/>
</dbReference>
<feature type="domain" description="2Fe-2S ferredoxin-type" evidence="1">
    <location>
        <begin position="501"/>
        <end position="584"/>
    </location>
</feature>
<dbReference type="RefSeq" id="WP_340345281.1">
    <property type="nucleotide sequence ID" value="NZ_JBBKZT010000013.1"/>
</dbReference>
<dbReference type="PROSITE" id="PS51340">
    <property type="entry name" value="MOSC"/>
    <property type="match status" value="1"/>
</dbReference>
<protein>
    <submittedName>
        <fullName evidence="4">MOSC domain-containing protein</fullName>
    </submittedName>
</protein>
<dbReference type="PANTHER" id="PTHR30212">
    <property type="entry name" value="PROTEIN YIIM"/>
    <property type="match status" value="1"/>
</dbReference>
<dbReference type="Pfam" id="PF00970">
    <property type="entry name" value="FAD_binding_6"/>
    <property type="match status" value="1"/>
</dbReference>
<dbReference type="InterPro" id="IPR001041">
    <property type="entry name" value="2Fe-2S_ferredoxin-type"/>
</dbReference>
<dbReference type="InterPro" id="IPR017927">
    <property type="entry name" value="FAD-bd_FR_type"/>
</dbReference>
<dbReference type="Pfam" id="PF00175">
    <property type="entry name" value="NAD_binding_1"/>
    <property type="match status" value="1"/>
</dbReference>
<accession>A0ABU8WR89</accession>
<dbReference type="InterPro" id="IPR001433">
    <property type="entry name" value="OxRdtase_FAD/NAD-bd"/>
</dbReference>
<evidence type="ECO:0000313" key="5">
    <source>
        <dbReference type="Proteomes" id="UP001385892"/>
    </source>
</evidence>
<dbReference type="PANTHER" id="PTHR30212:SF2">
    <property type="entry name" value="PROTEIN YIIM"/>
    <property type="match status" value="1"/>
</dbReference>
<dbReference type="EMBL" id="JBBKZT010000013">
    <property type="protein sequence ID" value="MEJ8850067.1"/>
    <property type="molecule type" value="Genomic_DNA"/>
</dbReference>
<dbReference type="PROSITE" id="PS51085">
    <property type="entry name" value="2FE2S_FER_2"/>
    <property type="match status" value="1"/>
</dbReference>
<proteinExistence type="predicted"/>
<gene>
    <name evidence="4" type="ORF">WKW82_25710</name>
</gene>
<dbReference type="InterPro" id="IPR039261">
    <property type="entry name" value="FNR_nucleotide-bd"/>
</dbReference>